<gene>
    <name evidence="2" type="ORF">EW142_01460</name>
</gene>
<evidence type="ECO:0000313" key="3">
    <source>
        <dbReference type="Proteomes" id="UP000291981"/>
    </source>
</evidence>
<keyword evidence="3" id="KW-1185">Reference proteome</keyword>
<evidence type="ECO:0000256" key="1">
    <source>
        <dbReference type="SAM" id="Phobius"/>
    </source>
</evidence>
<dbReference type="EMBL" id="SGIU01000001">
    <property type="protein sequence ID" value="TAI48500.1"/>
    <property type="molecule type" value="Genomic_DNA"/>
</dbReference>
<dbReference type="OrthoDB" id="1004942at2"/>
<dbReference type="AlphaFoldDB" id="A0A4V6MMA8"/>
<keyword evidence="1" id="KW-0812">Transmembrane</keyword>
<feature type="transmembrane region" description="Helical" evidence="1">
    <location>
        <begin position="12"/>
        <end position="34"/>
    </location>
</feature>
<organism evidence="2 3">
    <name type="scientific">Flagellimonas allohymeniacidonis</name>
    <dbReference type="NCBI Taxonomy" id="2517819"/>
    <lineage>
        <taxon>Bacteria</taxon>
        <taxon>Pseudomonadati</taxon>
        <taxon>Bacteroidota</taxon>
        <taxon>Flavobacteriia</taxon>
        <taxon>Flavobacteriales</taxon>
        <taxon>Flavobacteriaceae</taxon>
        <taxon>Flagellimonas</taxon>
    </lineage>
</organism>
<comment type="caution">
    <text evidence="2">The sequence shown here is derived from an EMBL/GenBank/DDBJ whole genome shotgun (WGS) entry which is preliminary data.</text>
</comment>
<keyword evidence="1" id="KW-1133">Transmembrane helix</keyword>
<proteinExistence type="predicted"/>
<name>A0A4V6MMA8_9FLAO</name>
<dbReference type="RefSeq" id="WP_130608638.1">
    <property type="nucleotide sequence ID" value="NZ_SGIU01000001.1"/>
</dbReference>
<protein>
    <submittedName>
        <fullName evidence="2">Uncharacterized protein</fullName>
    </submittedName>
</protein>
<sequence length="423" mass="46797">MKYKKKIRGGSLQFVLFIGAVIAVLLLTFVLLSYTHLLFSKKTDRFVETIKRTDLVLQMALQEESSMERNSQRLPNDGISTEIDQKFWGVYSLNTVTATFQKNSFTRVALTGGRLPGPTTALFLKDNDRPMVIVGRAKIQGDAFLPKQGIRPGNIGGQAFYGNRPIQGRQRLSSRRLPGIDGEIRSSIAQLLAEAHQKNIVQPSLVTTNEIKNSFKEPTLWLDGDVLNLSGKKLIGNIIVRGTQQLVIEPTTHLQDVILVAPQVIIKDGVKGTFQVISSKNISVGKECELSYPSALVILDREKNKSAGRNSFGTSPEILISDHSIVKGVVSYFNEDDKQRYYPQIRIDADAQVVGQVHCEKNLELKGRVLGSVTTASFIAMENGNVYQNHLFNGEMDVTQVPGEFVGVGYASNAKQGVAKWLY</sequence>
<evidence type="ECO:0000313" key="2">
    <source>
        <dbReference type="EMBL" id="TAI48500.1"/>
    </source>
</evidence>
<reference evidence="2 3" key="1">
    <citation type="submission" date="2019-02" db="EMBL/GenBank/DDBJ databases">
        <title>Draft genome sequence of Muricauda sp. 176CP4-71.</title>
        <authorList>
            <person name="Park J.-S."/>
        </authorList>
    </citation>
    <scope>NUCLEOTIDE SEQUENCE [LARGE SCALE GENOMIC DNA]</scope>
    <source>
        <strain evidence="2 3">176CP4-71</strain>
    </source>
</reference>
<accession>A0A4V6MMA8</accession>
<keyword evidence="1" id="KW-0472">Membrane</keyword>
<dbReference type="Proteomes" id="UP000291981">
    <property type="component" value="Unassembled WGS sequence"/>
</dbReference>